<feature type="transmembrane region" description="Helical" evidence="1">
    <location>
        <begin position="175"/>
        <end position="196"/>
    </location>
</feature>
<keyword evidence="1" id="KW-1133">Transmembrane helix</keyword>
<feature type="transmembrane region" description="Helical" evidence="1">
    <location>
        <begin position="146"/>
        <end position="163"/>
    </location>
</feature>
<dbReference type="EMBL" id="FNQC01000026">
    <property type="protein sequence ID" value="SDZ56740.1"/>
    <property type="molecule type" value="Genomic_DNA"/>
</dbReference>
<gene>
    <name evidence="2" type="ORF">SAMN05444412_12627</name>
</gene>
<protein>
    <submittedName>
        <fullName evidence="2">Predicted membrane protein</fullName>
    </submittedName>
</protein>
<comment type="caution">
    <text evidence="2">The sequence shown here is derived from an EMBL/GenBank/DDBJ whole genome shotgun (WGS) entry which is preliminary data.</text>
</comment>
<sequence length="203" mass="23222">MIKKGLWVVLAVMAILIGLYPAIYFLVDRKFGLLNTKSDALLTYDFWNVGFYTHIIFGGIALLIGWTQFRAGFRNRHLKLHKRIGKVYVFGALLSALAGIYIGHFATGGLVSMLGFILLGILWFYFTLMAYVTIKKKQIDNHEKMMIYSYALCFSAVTLRIWLPLLTMLFGDFNTAYPIVAWLCWLPNLLVAFFIVRGISKEK</sequence>
<feature type="transmembrane region" description="Helical" evidence="1">
    <location>
        <begin position="46"/>
        <end position="66"/>
    </location>
</feature>
<keyword evidence="1" id="KW-0472">Membrane</keyword>
<dbReference type="Pfam" id="PF10067">
    <property type="entry name" value="DUF2306"/>
    <property type="match status" value="1"/>
</dbReference>
<proteinExistence type="predicted"/>
<keyword evidence="1" id="KW-0812">Transmembrane</keyword>
<reference evidence="2 3" key="1">
    <citation type="submission" date="2016-10" db="EMBL/GenBank/DDBJ databases">
        <authorList>
            <person name="Varghese N."/>
            <person name="Submissions S."/>
        </authorList>
    </citation>
    <scope>NUCLEOTIDE SEQUENCE [LARGE SCALE GENOMIC DNA]</scope>
    <source>
        <strain evidence="2 3">DSM 17997</strain>
    </source>
</reference>
<organism evidence="2 3">
    <name type="scientific">Rhodonellum ikkaensis</name>
    <dbReference type="NCBI Taxonomy" id="336829"/>
    <lineage>
        <taxon>Bacteria</taxon>
        <taxon>Pseudomonadati</taxon>
        <taxon>Bacteroidota</taxon>
        <taxon>Cytophagia</taxon>
        <taxon>Cytophagales</taxon>
        <taxon>Cytophagaceae</taxon>
        <taxon>Rhodonellum</taxon>
    </lineage>
</organism>
<evidence type="ECO:0000256" key="1">
    <source>
        <dbReference type="SAM" id="Phobius"/>
    </source>
</evidence>
<dbReference type="Proteomes" id="UP000199663">
    <property type="component" value="Unassembled WGS sequence"/>
</dbReference>
<name>A0A1H3U2P2_9BACT</name>
<accession>A0A1H3U2P2</accession>
<feature type="transmembrane region" description="Helical" evidence="1">
    <location>
        <begin position="7"/>
        <end position="26"/>
    </location>
</feature>
<feature type="transmembrane region" description="Helical" evidence="1">
    <location>
        <begin position="113"/>
        <end position="134"/>
    </location>
</feature>
<keyword evidence="3" id="KW-1185">Reference proteome</keyword>
<evidence type="ECO:0000313" key="2">
    <source>
        <dbReference type="EMBL" id="SDZ56740.1"/>
    </source>
</evidence>
<dbReference type="RefSeq" id="WP_019600515.1">
    <property type="nucleotide sequence ID" value="NZ_FNQC01000026.1"/>
</dbReference>
<feature type="transmembrane region" description="Helical" evidence="1">
    <location>
        <begin position="87"/>
        <end position="107"/>
    </location>
</feature>
<evidence type="ECO:0000313" key="3">
    <source>
        <dbReference type="Proteomes" id="UP000199663"/>
    </source>
</evidence>
<dbReference type="InterPro" id="IPR018750">
    <property type="entry name" value="DUF2306_membrane"/>
</dbReference>